<keyword evidence="1" id="KW-0812">Transmembrane</keyword>
<reference evidence="3 4" key="1">
    <citation type="journal article" date="2016" name="Sci. Rep.">
        <title>Peltaster fructicola genome reveals evolution from an invasive phytopathogen to an ectophytic parasite.</title>
        <authorList>
            <person name="Xu C."/>
            <person name="Chen H."/>
            <person name="Gleason M.L."/>
            <person name="Xu J.R."/>
            <person name="Liu H."/>
            <person name="Zhang R."/>
            <person name="Sun G."/>
        </authorList>
    </citation>
    <scope>NUCLEOTIDE SEQUENCE [LARGE SCALE GENOMIC DNA]</scope>
    <source>
        <strain evidence="3 4">LNHT1506</strain>
    </source>
</reference>
<proteinExistence type="predicted"/>
<dbReference type="PANTHER" id="PTHR35393:SF1">
    <property type="entry name" value="SNOAL-LIKE DOMAIN-CONTAINING PROTEIN"/>
    <property type="match status" value="1"/>
</dbReference>
<accession>A0A6H0XJ27</accession>
<evidence type="ECO:0000313" key="4">
    <source>
        <dbReference type="Proteomes" id="UP000503462"/>
    </source>
</evidence>
<dbReference type="OrthoDB" id="2344312at2759"/>
<protein>
    <recommendedName>
        <fullName evidence="2">SigF-like NTF2-like domain-containing protein</fullName>
    </recommendedName>
</protein>
<feature type="domain" description="SigF-like NTF2-like" evidence="2">
    <location>
        <begin position="1"/>
        <end position="170"/>
    </location>
</feature>
<feature type="transmembrane region" description="Helical" evidence="1">
    <location>
        <begin position="142"/>
        <end position="167"/>
    </location>
</feature>
<dbReference type="Pfam" id="PF24840">
    <property type="entry name" value="NTF2_SigF"/>
    <property type="match status" value="1"/>
</dbReference>
<keyword evidence="1" id="KW-1133">Transmembrane helix</keyword>
<organism evidence="3 4">
    <name type="scientific">Peltaster fructicola</name>
    <dbReference type="NCBI Taxonomy" id="286661"/>
    <lineage>
        <taxon>Eukaryota</taxon>
        <taxon>Fungi</taxon>
        <taxon>Dikarya</taxon>
        <taxon>Ascomycota</taxon>
        <taxon>Pezizomycotina</taxon>
        <taxon>Dothideomycetes</taxon>
        <taxon>Dothideomycetes incertae sedis</taxon>
        <taxon>Peltaster</taxon>
    </lineage>
</organism>
<evidence type="ECO:0000259" key="2">
    <source>
        <dbReference type="Pfam" id="PF24840"/>
    </source>
</evidence>
<keyword evidence="1" id="KW-0472">Membrane</keyword>
<dbReference type="AlphaFoldDB" id="A0A6H0XJ27"/>
<dbReference type="Proteomes" id="UP000503462">
    <property type="component" value="Chromosome 1"/>
</dbReference>
<name>A0A6H0XJ27_9PEZI</name>
<sequence length="243" mass="28250">MEDPLQDISAIVHKLCQGSPNEQKEALETYFTEDAAFYHPFCRVDSFPGSRGRLLGIFRWYKILSPKIELDIQSVAYDEIKQILYVTIHQVFSIWALLGLHRSNVVLTTKLQLKKRKNKYYIQSQNDLYQTDQFMKFCTIPWGIGGLFVIIWQWFATLFCVVLARIFSFVTTSEQWYYDQGRQKLKDAQGKGVMQLADEARGTLLDHAEYAKQRLTAQVHNQWESNGTDKAQQYGKTQVTNSK</sequence>
<evidence type="ECO:0000256" key="1">
    <source>
        <dbReference type="SAM" id="Phobius"/>
    </source>
</evidence>
<keyword evidence="4" id="KW-1185">Reference proteome</keyword>
<dbReference type="EMBL" id="CP051139">
    <property type="protein sequence ID" value="QIW94638.1"/>
    <property type="molecule type" value="Genomic_DNA"/>
</dbReference>
<evidence type="ECO:0000313" key="3">
    <source>
        <dbReference type="EMBL" id="QIW94638.1"/>
    </source>
</evidence>
<dbReference type="InterPro" id="IPR057514">
    <property type="entry name" value="NTF2_SigF"/>
</dbReference>
<gene>
    <name evidence="3" type="ORF">AMS68_000156</name>
</gene>
<dbReference type="PANTHER" id="PTHR35393">
    <property type="entry name" value="CHROMOSOME 1, WHOLE GENOME SHOTGUN SEQUENCE"/>
    <property type="match status" value="1"/>
</dbReference>